<accession>A0ABT8K580</accession>
<dbReference type="Proteomes" id="UP001174209">
    <property type="component" value="Unassembled WGS sequence"/>
</dbReference>
<evidence type="ECO:0008006" key="4">
    <source>
        <dbReference type="Google" id="ProtNLM"/>
    </source>
</evidence>
<evidence type="ECO:0000256" key="1">
    <source>
        <dbReference type="SAM" id="SignalP"/>
    </source>
</evidence>
<organism evidence="2 3">
    <name type="scientific">Arthrobacter burdickii</name>
    <dbReference type="NCBI Taxonomy" id="3035920"/>
    <lineage>
        <taxon>Bacteria</taxon>
        <taxon>Bacillati</taxon>
        <taxon>Actinomycetota</taxon>
        <taxon>Actinomycetes</taxon>
        <taxon>Micrococcales</taxon>
        <taxon>Micrococcaceae</taxon>
        <taxon>Arthrobacter</taxon>
    </lineage>
</organism>
<feature type="chain" id="PRO_5045172976" description="Secreted protein" evidence="1">
    <location>
        <begin position="25"/>
        <end position="217"/>
    </location>
</feature>
<protein>
    <recommendedName>
        <fullName evidence="4">Secreted protein</fullName>
    </recommendedName>
</protein>
<evidence type="ECO:0000313" key="3">
    <source>
        <dbReference type="Proteomes" id="UP001174209"/>
    </source>
</evidence>
<sequence length="217" mass="22828">MTTQNTLCLSVLATLSLVAGSASAATATEEETPAPWPPAETRGYVPVPDEYYDFPPVSACGTTLTLTSGDVRDVQNKVQVKHDGETVVTYRGGATVDVSVAPDKTPGAAFPKGAFLDELDISGRGSVRTSADESTIVVKLQGPSIVYPTGSQVEAAALAGAGLPEIFIFERGKLTLEIRLSEDENAVEPDSVEILRNTTRDVVDLCQALKESAVQSD</sequence>
<reference evidence="2" key="1">
    <citation type="submission" date="2023-06" db="EMBL/GenBank/DDBJ databases">
        <title>MT1 and MT2 Draft Genomes of Novel Species.</title>
        <authorList>
            <person name="Venkateswaran K."/>
        </authorList>
    </citation>
    <scope>NUCLEOTIDE SEQUENCE</scope>
    <source>
        <strain evidence="2">IIF3SC-B10</strain>
    </source>
</reference>
<gene>
    <name evidence="2" type="ORF">P5G52_17180</name>
</gene>
<evidence type="ECO:0000313" key="2">
    <source>
        <dbReference type="EMBL" id="MDN4612605.1"/>
    </source>
</evidence>
<feature type="signal peptide" evidence="1">
    <location>
        <begin position="1"/>
        <end position="24"/>
    </location>
</feature>
<proteinExistence type="predicted"/>
<keyword evidence="3" id="KW-1185">Reference proteome</keyword>
<comment type="caution">
    <text evidence="2">The sequence shown here is derived from an EMBL/GenBank/DDBJ whole genome shotgun (WGS) entry which is preliminary data.</text>
</comment>
<dbReference type="RefSeq" id="WP_301229788.1">
    <property type="nucleotide sequence ID" value="NZ_JAROCG010000002.1"/>
</dbReference>
<dbReference type="EMBL" id="JAROCG010000002">
    <property type="protein sequence ID" value="MDN4612605.1"/>
    <property type="molecule type" value="Genomic_DNA"/>
</dbReference>
<keyword evidence="1" id="KW-0732">Signal</keyword>
<name>A0ABT8K580_9MICC</name>